<sequence>MTFRKATREDVPQIVLLFADDKLGKTREDLNTPISKSYLEAFKIIDADKNQELMVVEDETLSIIGTFQLTFIQYLNYRGGLRAQIESVQIRKDKRGMGLGKLMLQWAINRAKERNACLIQLTSDKQRPRAIHFYKNLGFVASHEGMKLHLK</sequence>
<keyword evidence="1 4" id="KW-0808">Transferase</keyword>
<dbReference type="SUPFAM" id="SSF55729">
    <property type="entry name" value="Acyl-CoA N-acyltransferases (Nat)"/>
    <property type="match status" value="1"/>
</dbReference>
<dbReference type="RefSeq" id="WP_139696819.1">
    <property type="nucleotide sequence ID" value="NZ_CP074074.1"/>
</dbReference>
<dbReference type="InterPro" id="IPR000182">
    <property type="entry name" value="GNAT_dom"/>
</dbReference>
<dbReference type="InterPro" id="IPR050832">
    <property type="entry name" value="Bact_Acetyltransf"/>
</dbReference>
<name>A0A5C4SM19_9FLAO</name>
<keyword evidence="5" id="KW-1185">Reference proteome</keyword>
<comment type="caution">
    <text evidence="4">The sequence shown here is derived from an EMBL/GenBank/DDBJ whole genome shotgun (WGS) entry which is preliminary data.</text>
</comment>
<feature type="domain" description="N-acetyltransferase" evidence="3">
    <location>
        <begin position="1"/>
        <end position="151"/>
    </location>
</feature>
<organism evidence="4 5">
    <name type="scientific">Allotamlana fucoidanivorans</name>
    <dbReference type="NCBI Taxonomy" id="2583814"/>
    <lineage>
        <taxon>Bacteria</taxon>
        <taxon>Pseudomonadati</taxon>
        <taxon>Bacteroidota</taxon>
        <taxon>Flavobacteriia</taxon>
        <taxon>Flavobacteriales</taxon>
        <taxon>Flavobacteriaceae</taxon>
        <taxon>Allotamlana</taxon>
    </lineage>
</organism>
<gene>
    <name evidence="4" type="ORF">FGF67_08760</name>
</gene>
<reference evidence="4 5" key="1">
    <citation type="submission" date="2019-05" db="EMBL/GenBank/DDBJ databases">
        <title>Tamlana fucoidanivorans sp. nov., isolated from the surface of algae collected from Fujian province in China.</title>
        <authorList>
            <person name="Li J."/>
        </authorList>
    </citation>
    <scope>NUCLEOTIDE SEQUENCE [LARGE SCALE GENOMIC DNA]</scope>
    <source>
        <strain evidence="4 5">CW2-9</strain>
    </source>
</reference>
<dbReference type="InterPro" id="IPR016181">
    <property type="entry name" value="Acyl_CoA_acyltransferase"/>
</dbReference>
<dbReference type="Gene3D" id="3.40.630.30">
    <property type="match status" value="1"/>
</dbReference>
<dbReference type="GO" id="GO:0016747">
    <property type="term" value="F:acyltransferase activity, transferring groups other than amino-acyl groups"/>
    <property type="evidence" value="ECO:0007669"/>
    <property type="project" value="InterPro"/>
</dbReference>
<dbReference type="Pfam" id="PF00583">
    <property type="entry name" value="Acetyltransf_1"/>
    <property type="match status" value="1"/>
</dbReference>
<dbReference type="PANTHER" id="PTHR43877">
    <property type="entry name" value="AMINOALKYLPHOSPHONATE N-ACETYLTRANSFERASE-RELATED-RELATED"/>
    <property type="match status" value="1"/>
</dbReference>
<dbReference type="AlphaFoldDB" id="A0A5C4SM19"/>
<dbReference type="EMBL" id="VDCS01000007">
    <property type="protein sequence ID" value="TNJ44719.1"/>
    <property type="molecule type" value="Genomic_DNA"/>
</dbReference>
<protein>
    <submittedName>
        <fullName evidence="4">GNAT family N-acetyltransferase</fullName>
    </submittedName>
</protein>
<evidence type="ECO:0000313" key="4">
    <source>
        <dbReference type="EMBL" id="TNJ44719.1"/>
    </source>
</evidence>
<keyword evidence="2" id="KW-0012">Acyltransferase</keyword>
<evidence type="ECO:0000256" key="1">
    <source>
        <dbReference type="ARBA" id="ARBA00022679"/>
    </source>
</evidence>
<dbReference type="PROSITE" id="PS51186">
    <property type="entry name" value="GNAT"/>
    <property type="match status" value="1"/>
</dbReference>
<accession>A0A5C4SM19</accession>
<dbReference type="CDD" id="cd04301">
    <property type="entry name" value="NAT_SF"/>
    <property type="match status" value="1"/>
</dbReference>
<dbReference type="Proteomes" id="UP000308713">
    <property type="component" value="Unassembled WGS sequence"/>
</dbReference>
<evidence type="ECO:0000259" key="3">
    <source>
        <dbReference type="PROSITE" id="PS51186"/>
    </source>
</evidence>
<proteinExistence type="predicted"/>
<evidence type="ECO:0000313" key="5">
    <source>
        <dbReference type="Proteomes" id="UP000308713"/>
    </source>
</evidence>
<dbReference type="OrthoDB" id="9789603at2"/>
<evidence type="ECO:0000256" key="2">
    <source>
        <dbReference type="ARBA" id="ARBA00023315"/>
    </source>
</evidence>